<evidence type="ECO:0000259" key="3">
    <source>
        <dbReference type="Pfam" id="PF00551"/>
    </source>
</evidence>
<accession>A0A2S7ITZ9</accession>
<dbReference type="RefSeq" id="WP_280952393.1">
    <property type="nucleotide sequence ID" value="NZ_PTRC01000206.1"/>
</dbReference>
<comment type="caution">
    <text evidence="4">The sequence shown here is derived from an EMBL/GenBank/DDBJ whole genome shotgun (WGS) entry which is preliminary data.</text>
</comment>
<keyword evidence="2 4" id="KW-0378">Hydrolase</keyword>
<dbReference type="InterPro" id="IPR004810">
    <property type="entry name" value="PurU"/>
</dbReference>
<dbReference type="PANTHER" id="PTHR42706">
    <property type="entry name" value="FORMYLTETRAHYDROFOLATE DEFORMYLASE"/>
    <property type="match status" value="1"/>
</dbReference>
<gene>
    <name evidence="4" type="primary">purU</name>
    <name evidence="4" type="ORF">C3731_21990</name>
</gene>
<evidence type="ECO:0000256" key="1">
    <source>
        <dbReference type="ARBA" id="ARBA00022563"/>
    </source>
</evidence>
<evidence type="ECO:0000313" key="5">
    <source>
        <dbReference type="Proteomes" id="UP000238493"/>
    </source>
</evidence>
<proteinExistence type="predicted"/>
<feature type="non-terminal residue" evidence="4">
    <location>
        <position position="1"/>
    </location>
</feature>
<keyword evidence="1" id="KW-0554">One-carbon metabolism</keyword>
<dbReference type="GO" id="GO:0006189">
    <property type="term" value="P:'de novo' IMP biosynthetic process"/>
    <property type="evidence" value="ECO:0007669"/>
    <property type="project" value="InterPro"/>
</dbReference>
<dbReference type="Pfam" id="PF00551">
    <property type="entry name" value="Formyl_trans_N"/>
    <property type="match status" value="1"/>
</dbReference>
<dbReference type="SUPFAM" id="SSF53328">
    <property type="entry name" value="Formyltransferase"/>
    <property type="match status" value="1"/>
</dbReference>
<dbReference type="PANTHER" id="PTHR42706:SF1">
    <property type="entry name" value="FORMYLTETRAHYDROFOLATE DEFORMYLASE 2, MITOCHONDRIAL"/>
    <property type="match status" value="1"/>
</dbReference>
<dbReference type="InterPro" id="IPR002376">
    <property type="entry name" value="Formyl_transf_N"/>
</dbReference>
<reference evidence="4 5" key="1">
    <citation type="submission" date="2018-02" db="EMBL/GenBank/DDBJ databases">
        <title>Draft genome sequence of Ochrobactrum oryzae found in Brazil.</title>
        <authorList>
            <person name="Cerdeira L."/>
            <person name="Andrade F."/>
            <person name="Zacariotto T."/>
            <person name="Barbosa B."/>
            <person name="Santos S."/>
            <person name="Cassetari V."/>
            <person name="Lincopan N."/>
        </authorList>
    </citation>
    <scope>NUCLEOTIDE SEQUENCE [LARGE SCALE GENOMIC DNA]</scope>
    <source>
        <strain evidence="4 5">OA447</strain>
    </source>
</reference>
<name>A0A2S7ITZ9_9HYPH</name>
<dbReference type="GO" id="GO:0006730">
    <property type="term" value="P:one-carbon metabolic process"/>
    <property type="evidence" value="ECO:0007669"/>
    <property type="project" value="UniProtKB-KW"/>
</dbReference>
<dbReference type="Gene3D" id="3.40.50.170">
    <property type="entry name" value="Formyl transferase, N-terminal domain"/>
    <property type="match status" value="1"/>
</dbReference>
<protein>
    <submittedName>
        <fullName evidence="4">Formyltetrahydrofolate deformylase</fullName>
        <ecNumber evidence="4">3.5.1.10</ecNumber>
    </submittedName>
</protein>
<organism evidence="4 5">
    <name type="scientific">Brucella oryzae</name>
    <dbReference type="NCBI Taxonomy" id="335286"/>
    <lineage>
        <taxon>Bacteria</taxon>
        <taxon>Pseudomonadati</taxon>
        <taxon>Pseudomonadota</taxon>
        <taxon>Alphaproteobacteria</taxon>
        <taxon>Hyphomicrobiales</taxon>
        <taxon>Brucellaceae</taxon>
        <taxon>Brucella/Ochrobactrum group</taxon>
        <taxon>Brucella</taxon>
    </lineage>
</organism>
<sequence>DIHFHHIAVPKHNQPAADQRLLDIVEHTGTEVVVLARYMQVLSDQLCQKMSGKLINIHHSFLPYFKGANPYKQAYERGVTLSGATAHYVPAELAEGPISAPDVARR</sequence>
<dbReference type="EC" id="3.5.1.10" evidence="4"/>
<dbReference type="EMBL" id="PTRC01000206">
    <property type="protein sequence ID" value="PQA71472.1"/>
    <property type="molecule type" value="Genomic_DNA"/>
</dbReference>
<evidence type="ECO:0000256" key="2">
    <source>
        <dbReference type="ARBA" id="ARBA00022801"/>
    </source>
</evidence>
<dbReference type="Proteomes" id="UP000238493">
    <property type="component" value="Unassembled WGS sequence"/>
</dbReference>
<dbReference type="AlphaFoldDB" id="A0A2S7ITZ9"/>
<dbReference type="InterPro" id="IPR036477">
    <property type="entry name" value="Formyl_transf_N_sf"/>
</dbReference>
<feature type="domain" description="Formyl transferase N-terminal" evidence="3">
    <location>
        <begin position="14"/>
        <end position="99"/>
    </location>
</feature>
<dbReference type="GO" id="GO:0008864">
    <property type="term" value="F:formyltetrahydrofolate deformylase activity"/>
    <property type="evidence" value="ECO:0007669"/>
    <property type="project" value="UniProtKB-EC"/>
</dbReference>
<evidence type="ECO:0000313" key="4">
    <source>
        <dbReference type="EMBL" id="PQA71472.1"/>
    </source>
</evidence>
<keyword evidence="5" id="KW-1185">Reference proteome</keyword>
<feature type="non-terminal residue" evidence="4">
    <location>
        <position position="106"/>
    </location>
</feature>